<name>A0A2H9T289_9ZZZZ</name>
<keyword evidence="1" id="KW-0812">Transmembrane</keyword>
<evidence type="ECO:0000256" key="1">
    <source>
        <dbReference type="SAM" id="Phobius"/>
    </source>
</evidence>
<feature type="transmembrane region" description="Helical" evidence="1">
    <location>
        <begin position="12"/>
        <end position="36"/>
    </location>
</feature>
<dbReference type="AlphaFoldDB" id="A0A2H9T289"/>
<feature type="transmembrane region" description="Helical" evidence="1">
    <location>
        <begin position="42"/>
        <end position="59"/>
    </location>
</feature>
<dbReference type="EMBL" id="NSIT01000758">
    <property type="protein sequence ID" value="PJE77332.1"/>
    <property type="molecule type" value="Genomic_DNA"/>
</dbReference>
<comment type="caution">
    <text evidence="2">The sequence shown here is derived from an EMBL/GenBank/DDBJ whole genome shotgun (WGS) entry which is preliminary data.</text>
</comment>
<reference evidence="2" key="1">
    <citation type="journal article" date="2017" name="Appl. Environ. Microbiol.">
        <title>Molecular characterization of an Endozoicomonas-like organism causing infection in king scallop Pecten maximus L.</title>
        <authorList>
            <person name="Cano I."/>
            <person name="van Aerle R."/>
            <person name="Ross S."/>
            <person name="Verner-Jeffreys D.W."/>
            <person name="Paley R.K."/>
            <person name="Rimmer G."/>
            <person name="Ryder D."/>
            <person name="Hooper P."/>
            <person name="Stone D."/>
            <person name="Feist S.W."/>
        </authorList>
    </citation>
    <scope>NUCLEOTIDE SEQUENCE</scope>
</reference>
<sequence length="76" mass="9195">MFYSFIILSFKDILLSTNFTIYKFVLFDNVFVWILTHNVMDMISLISDFSCVIFLFYIANHIEIVLTPFQYFQFVR</sequence>
<keyword evidence="1" id="KW-0472">Membrane</keyword>
<accession>A0A2H9T289</accession>
<proteinExistence type="predicted"/>
<protein>
    <submittedName>
        <fullName evidence="2">Uncharacterized protein</fullName>
    </submittedName>
</protein>
<keyword evidence="1" id="KW-1133">Transmembrane helix</keyword>
<evidence type="ECO:0000313" key="2">
    <source>
        <dbReference type="EMBL" id="PJE77332.1"/>
    </source>
</evidence>
<organism evidence="2">
    <name type="scientific">invertebrate metagenome</name>
    <dbReference type="NCBI Taxonomy" id="1711999"/>
    <lineage>
        <taxon>unclassified sequences</taxon>
        <taxon>metagenomes</taxon>
        <taxon>organismal metagenomes</taxon>
    </lineage>
</organism>
<gene>
    <name evidence="2" type="ORF">CI610_03750</name>
</gene>